<proteinExistence type="predicted"/>
<gene>
    <name evidence="1" type="primary">PNP1_1</name>
    <name evidence="1" type="ORF">LPJ66_006796</name>
</gene>
<reference evidence="1" key="1">
    <citation type="submission" date="2022-07" db="EMBL/GenBank/DDBJ databases">
        <title>Phylogenomic reconstructions and comparative analyses of Kickxellomycotina fungi.</title>
        <authorList>
            <person name="Reynolds N.K."/>
            <person name="Stajich J.E."/>
            <person name="Barry K."/>
            <person name="Grigoriev I.V."/>
            <person name="Crous P."/>
            <person name="Smith M.E."/>
        </authorList>
    </citation>
    <scope>NUCLEOTIDE SEQUENCE</scope>
    <source>
        <strain evidence="1">Benny 63K</strain>
    </source>
</reference>
<dbReference type="Proteomes" id="UP001150581">
    <property type="component" value="Unassembled WGS sequence"/>
</dbReference>
<protein>
    <submittedName>
        <fullName evidence="1">Purine nucleoside phosphorylase</fullName>
        <ecNumber evidence="1">2.4.2.1</ecNumber>
    </submittedName>
</protein>
<dbReference type="EMBL" id="JANBPG010001123">
    <property type="protein sequence ID" value="KAJ1891649.1"/>
    <property type="molecule type" value="Genomic_DNA"/>
</dbReference>
<feature type="non-terminal residue" evidence="1">
    <location>
        <position position="1"/>
    </location>
</feature>
<organism evidence="1 2">
    <name type="scientific">Kickxella alabastrina</name>
    <dbReference type="NCBI Taxonomy" id="61397"/>
    <lineage>
        <taxon>Eukaryota</taxon>
        <taxon>Fungi</taxon>
        <taxon>Fungi incertae sedis</taxon>
        <taxon>Zoopagomycota</taxon>
        <taxon>Kickxellomycotina</taxon>
        <taxon>Kickxellomycetes</taxon>
        <taxon>Kickxellales</taxon>
        <taxon>Kickxellaceae</taxon>
        <taxon>Kickxella</taxon>
    </lineage>
</organism>
<keyword evidence="2" id="KW-1185">Reference proteome</keyword>
<sequence length="152" mass="16799">FGLRFPSISDLYTPRLRNIAARVYLTNPSLREDKGFRVHEGVYAWCYGPCFESRAELRALKTLGADLAGMSTVPEAVVAKHCGMEVLAMSLVTNKCVDRREPSSLDVVAAELAGQPLVIVTEQFPHHEEVMAAAAARTPVIQEFVRSIIRDI</sequence>
<comment type="caution">
    <text evidence="1">The sequence shown here is derived from an EMBL/GenBank/DDBJ whole genome shotgun (WGS) entry which is preliminary data.</text>
</comment>
<dbReference type="EC" id="2.4.2.1" evidence="1"/>
<evidence type="ECO:0000313" key="1">
    <source>
        <dbReference type="EMBL" id="KAJ1891649.1"/>
    </source>
</evidence>
<accession>A0ACC1IED9</accession>
<evidence type="ECO:0000313" key="2">
    <source>
        <dbReference type="Proteomes" id="UP001150581"/>
    </source>
</evidence>
<name>A0ACC1IED9_9FUNG</name>
<keyword evidence="1" id="KW-0328">Glycosyltransferase</keyword>
<keyword evidence="1" id="KW-0808">Transferase</keyword>